<feature type="region of interest" description="Disordered" evidence="1">
    <location>
        <begin position="1"/>
        <end position="21"/>
    </location>
</feature>
<sequence>MARTTKDSSSKKKKSVSKTAELENKLTSCEDRFGMLFAFFNILCAGSSSSTEVSQFCGLDTQREQSSDKVPSTGEHRPGNPRIRNVDSDNRSEISLHQDSRENGNLLGLCSSEDEDCRSISSPAYSQAELEDNSQKKSKIDAEHYTPFLKQAKIENKVASLVRDKLYIDGALYKPNNQSREFREEASLITVSGGVPLPILQIDRQLQTDKFNQLQVHQFHLGHLRGQESIPIKKPSTIICRTD</sequence>
<evidence type="ECO:0000313" key="3">
    <source>
        <dbReference type="Proteomes" id="UP000507470"/>
    </source>
</evidence>
<dbReference type="Proteomes" id="UP000507470">
    <property type="component" value="Unassembled WGS sequence"/>
</dbReference>
<evidence type="ECO:0000256" key="1">
    <source>
        <dbReference type="SAM" id="MobiDB-lite"/>
    </source>
</evidence>
<gene>
    <name evidence="2" type="ORF">MCOR_25045</name>
</gene>
<feature type="compositionally biased region" description="Basic and acidic residues" evidence="1">
    <location>
        <begin position="74"/>
        <end position="91"/>
    </location>
</feature>
<feature type="compositionally biased region" description="Basic and acidic residues" evidence="1">
    <location>
        <begin position="1"/>
        <end position="10"/>
    </location>
</feature>
<protein>
    <submittedName>
        <fullName evidence="2">Uncharacterized protein</fullName>
    </submittedName>
</protein>
<name>A0A6J8C0Y5_MYTCO</name>
<proteinExistence type="predicted"/>
<organism evidence="2 3">
    <name type="scientific">Mytilus coruscus</name>
    <name type="common">Sea mussel</name>
    <dbReference type="NCBI Taxonomy" id="42192"/>
    <lineage>
        <taxon>Eukaryota</taxon>
        <taxon>Metazoa</taxon>
        <taxon>Spiralia</taxon>
        <taxon>Lophotrochozoa</taxon>
        <taxon>Mollusca</taxon>
        <taxon>Bivalvia</taxon>
        <taxon>Autobranchia</taxon>
        <taxon>Pteriomorphia</taxon>
        <taxon>Mytilida</taxon>
        <taxon>Mytiloidea</taxon>
        <taxon>Mytilidae</taxon>
        <taxon>Mytilinae</taxon>
        <taxon>Mytilus</taxon>
    </lineage>
</organism>
<dbReference type="AlphaFoldDB" id="A0A6J8C0Y5"/>
<dbReference type="EMBL" id="CACVKT020004398">
    <property type="protein sequence ID" value="CAC5389913.1"/>
    <property type="molecule type" value="Genomic_DNA"/>
</dbReference>
<accession>A0A6J8C0Y5</accession>
<evidence type="ECO:0000313" key="2">
    <source>
        <dbReference type="EMBL" id="CAC5389913.1"/>
    </source>
</evidence>
<reference evidence="2 3" key="1">
    <citation type="submission" date="2020-06" db="EMBL/GenBank/DDBJ databases">
        <authorList>
            <person name="Li R."/>
            <person name="Bekaert M."/>
        </authorList>
    </citation>
    <scope>NUCLEOTIDE SEQUENCE [LARGE SCALE GENOMIC DNA]</scope>
    <source>
        <strain evidence="3">wild</strain>
    </source>
</reference>
<keyword evidence="3" id="KW-1185">Reference proteome</keyword>
<feature type="region of interest" description="Disordered" evidence="1">
    <location>
        <begin position="59"/>
        <end position="91"/>
    </location>
</feature>